<dbReference type="Proteomes" id="UP000326582">
    <property type="component" value="Chromosome 8"/>
</dbReference>
<evidence type="ECO:0000313" key="1">
    <source>
        <dbReference type="EMBL" id="QFZ30487.1"/>
    </source>
</evidence>
<keyword evidence="2" id="KW-1185">Reference proteome</keyword>
<gene>
    <name evidence="1" type="ORF">EJF14_80206</name>
</gene>
<reference evidence="2" key="1">
    <citation type="journal article" date="2019" name="MBio">
        <title>Comparative genomics for the elucidation of multidrug resistance (MDR) in Candida lusitaniae.</title>
        <authorList>
            <person name="Kannan A."/>
            <person name="Asner S.A."/>
            <person name="Trachsel E."/>
            <person name="Kelly S."/>
            <person name="Parker J."/>
            <person name="Sanglard D."/>
        </authorList>
    </citation>
    <scope>NUCLEOTIDE SEQUENCE [LARGE SCALE GENOMIC DNA]</scope>
    <source>
        <strain evidence="2">P1</strain>
    </source>
</reference>
<protein>
    <submittedName>
        <fullName evidence="1">Uncharacterized protein</fullName>
    </submittedName>
</protein>
<name>A0ACD0WTI8_CLALS</name>
<dbReference type="EMBL" id="CP038491">
    <property type="protein sequence ID" value="QFZ30487.1"/>
    <property type="molecule type" value="Genomic_DNA"/>
</dbReference>
<proteinExistence type="predicted"/>
<evidence type="ECO:0000313" key="2">
    <source>
        <dbReference type="Proteomes" id="UP000326582"/>
    </source>
</evidence>
<sequence length="94" mass="10184">MWERAWLGRGRAHVKLTCTLQPCHWIWLEIVEAGIAGSLGRWVVGVAGVGIAGVAGVGSLKNLVYCISERVMVSRHCSYATLEFQAGCAIVEEV</sequence>
<accession>A0ACD0WTI8</accession>
<organism evidence="1 2">
    <name type="scientific">Clavispora lusitaniae</name>
    <name type="common">Candida lusitaniae</name>
    <dbReference type="NCBI Taxonomy" id="36911"/>
    <lineage>
        <taxon>Eukaryota</taxon>
        <taxon>Fungi</taxon>
        <taxon>Dikarya</taxon>
        <taxon>Ascomycota</taxon>
        <taxon>Saccharomycotina</taxon>
        <taxon>Pichiomycetes</taxon>
        <taxon>Metschnikowiaceae</taxon>
        <taxon>Clavispora</taxon>
    </lineage>
</organism>